<gene>
    <name evidence="1" type="ORF">KI387_033219</name>
</gene>
<reference evidence="1 2" key="1">
    <citation type="journal article" date="2021" name="Nat. Plants">
        <title>The Taxus genome provides insights into paclitaxel biosynthesis.</title>
        <authorList>
            <person name="Xiong X."/>
            <person name="Gou J."/>
            <person name="Liao Q."/>
            <person name="Li Y."/>
            <person name="Zhou Q."/>
            <person name="Bi G."/>
            <person name="Li C."/>
            <person name="Du R."/>
            <person name="Wang X."/>
            <person name="Sun T."/>
            <person name="Guo L."/>
            <person name="Liang H."/>
            <person name="Lu P."/>
            <person name="Wu Y."/>
            <person name="Zhang Z."/>
            <person name="Ro D.K."/>
            <person name="Shang Y."/>
            <person name="Huang S."/>
            <person name="Yan J."/>
        </authorList>
    </citation>
    <scope>NUCLEOTIDE SEQUENCE [LARGE SCALE GENOMIC DNA]</scope>
    <source>
        <strain evidence="1">Ta-2019</strain>
    </source>
</reference>
<dbReference type="EMBL" id="JAHRHJ020003813">
    <property type="protein sequence ID" value="KAH9289102.1"/>
    <property type="molecule type" value="Genomic_DNA"/>
</dbReference>
<accession>A0AA38C385</accession>
<comment type="caution">
    <text evidence="1">The sequence shown here is derived from an EMBL/GenBank/DDBJ whole genome shotgun (WGS) entry which is preliminary data.</text>
</comment>
<dbReference type="PANTHER" id="PTHR32382:SF5">
    <property type="entry name" value="FASCICLIN-LIKE ARABINOGALACTAN PROTEIN 8"/>
    <property type="match status" value="1"/>
</dbReference>
<dbReference type="GO" id="GO:0005886">
    <property type="term" value="C:plasma membrane"/>
    <property type="evidence" value="ECO:0007669"/>
    <property type="project" value="TreeGrafter"/>
</dbReference>
<keyword evidence="2" id="KW-1185">Reference proteome</keyword>
<organism evidence="1 2">
    <name type="scientific">Taxus chinensis</name>
    <name type="common">Chinese yew</name>
    <name type="synonym">Taxus wallichiana var. chinensis</name>
    <dbReference type="NCBI Taxonomy" id="29808"/>
    <lineage>
        <taxon>Eukaryota</taxon>
        <taxon>Viridiplantae</taxon>
        <taxon>Streptophyta</taxon>
        <taxon>Embryophyta</taxon>
        <taxon>Tracheophyta</taxon>
        <taxon>Spermatophyta</taxon>
        <taxon>Pinopsida</taxon>
        <taxon>Pinidae</taxon>
        <taxon>Conifers II</taxon>
        <taxon>Cupressales</taxon>
        <taxon>Taxaceae</taxon>
        <taxon>Taxus</taxon>
    </lineage>
</organism>
<sequence length="221" mass="24644">MLLSSPRNPLLDMEFIGQKMVRGEDWHGQENNTRDEYGVFFKGGKSYELACAVGLLNGQKLHDISNGMALSTMLYQTTGNAVGNGGFLNITGLKGGKVGFGAITLGSKAKLEAMYVKSVKEIQGEVILDAMYVERVQDLRPADHHHGGSENPRRRHYYWSHSVRCPGSVASTMPWVRCFHDALDSLPPRLHKKIHRYVSFTELIPAFHINPSRGMTIFSPK</sequence>
<dbReference type="AlphaFoldDB" id="A0AA38C385"/>
<evidence type="ECO:0000313" key="2">
    <source>
        <dbReference type="Proteomes" id="UP000824469"/>
    </source>
</evidence>
<dbReference type="Proteomes" id="UP000824469">
    <property type="component" value="Unassembled WGS sequence"/>
</dbReference>
<name>A0AA38C385_TAXCH</name>
<dbReference type="PANTHER" id="PTHR32382">
    <property type="entry name" value="FASCICLIN-LIKE ARABINOGALACTAN PROTEIN"/>
    <property type="match status" value="1"/>
</dbReference>
<proteinExistence type="predicted"/>
<protein>
    <submittedName>
        <fullName evidence="1">Uncharacterized protein</fullName>
    </submittedName>
</protein>
<evidence type="ECO:0000313" key="1">
    <source>
        <dbReference type="EMBL" id="KAH9289102.1"/>
    </source>
</evidence>
<dbReference type="InterPro" id="IPR033254">
    <property type="entry name" value="Plant_FLA"/>
</dbReference>